<dbReference type="GO" id="GO:0005886">
    <property type="term" value="C:plasma membrane"/>
    <property type="evidence" value="ECO:0007669"/>
    <property type="project" value="UniProtKB-SubCell"/>
</dbReference>
<dbReference type="HOGENOM" id="CLU_040769_0_2_7"/>
<organism evidence="8 9">
    <name type="scientific">Entotheonella factor</name>
    <dbReference type="NCBI Taxonomy" id="1429438"/>
    <lineage>
        <taxon>Bacteria</taxon>
        <taxon>Pseudomonadati</taxon>
        <taxon>Nitrospinota/Tectimicrobiota group</taxon>
        <taxon>Candidatus Tectimicrobiota</taxon>
        <taxon>Candidatus Entotheonellia</taxon>
        <taxon>Candidatus Entotheonellales</taxon>
        <taxon>Candidatus Entotheonellaceae</taxon>
        <taxon>Candidatus Entotheonella</taxon>
    </lineage>
</organism>
<keyword evidence="2" id="KW-1003">Cell membrane</keyword>
<evidence type="ECO:0000256" key="6">
    <source>
        <dbReference type="SAM" id="MobiDB-lite"/>
    </source>
</evidence>
<feature type="transmembrane region" description="Helical" evidence="7">
    <location>
        <begin position="200"/>
        <end position="220"/>
    </location>
</feature>
<dbReference type="AlphaFoldDB" id="W4LNV8"/>
<feature type="transmembrane region" description="Helical" evidence="7">
    <location>
        <begin position="326"/>
        <end position="344"/>
    </location>
</feature>
<protein>
    <submittedName>
        <fullName evidence="8">Sugar ABC transporter permease</fullName>
    </submittedName>
</protein>
<dbReference type="Proteomes" id="UP000019141">
    <property type="component" value="Unassembled WGS sequence"/>
</dbReference>
<dbReference type="PANTHER" id="PTHR47089:SF1">
    <property type="entry name" value="GUANOSINE ABC TRANSPORTER PERMEASE PROTEIN NUPP"/>
    <property type="match status" value="1"/>
</dbReference>
<keyword evidence="9" id="KW-1185">Reference proteome</keyword>
<reference evidence="8 9" key="1">
    <citation type="journal article" date="2014" name="Nature">
        <title>An environmental bacterial taxon with a large and distinct metabolic repertoire.</title>
        <authorList>
            <person name="Wilson M.C."/>
            <person name="Mori T."/>
            <person name="Ruckert C."/>
            <person name="Uria A.R."/>
            <person name="Helf M.J."/>
            <person name="Takada K."/>
            <person name="Gernert C."/>
            <person name="Steffens U.A."/>
            <person name="Heycke N."/>
            <person name="Schmitt S."/>
            <person name="Rinke C."/>
            <person name="Helfrich E.J."/>
            <person name="Brachmann A.O."/>
            <person name="Gurgui C."/>
            <person name="Wakimoto T."/>
            <person name="Kracht M."/>
            <person name="Crusemann M."/>
            <person name="Hentschel U."/>
            <person name="Abe I."/>
            <person name="Matsunaga S."/>
            <person name="Kalinowski J."/>
            <person name="Takeyama H."/>
            <person name="Piel J."/>
        </authorList>
    </citation>
    <scope>NUCLEOTIDE SEQUENCE [LARGE SCALE GENOMIC DNA]</scope>
    <source>
        <strain evidence="9">TSY1</strain>
    </source>
</reference>
<accession>W4LNV8</accession>
<dbReference type="PANTHER" id="PTHR47089">
    <property type="entry name" value="ABC TRANSPORTER, PERMEASE PROTEIN"/>
    <property type="match status" value="1"/>
</dbReference>
<evidence type="ECO:0000256" key="1">
    <source>
        <dbReference type="ARBA" id="ARBA00004651"/>
    </source>
</evidence>
<keyword evidence="5 7" id="KW-0472">Membrane</keyword>
<keyword evidence="4 7" id="KW-1133">Transmembrane helix</keyword>
<comment type="subcellular location">
    <subcellularLocation>
        <location evidence="1">Cell membrane</location>
        <topology evidence="1">Multi-pass membrane protein</topology>
    </subcellularLocation>
</comment>
<dbReference type="InterPro" id="IPR001851">
    <property type="entry name" value="ABC_transp_permease"/>
</dbReference>
<evidence type="ECO:0000313" key="9">
    <source>
        <dbReference type="Proteomes" id="UP000019141"/>
    </source>
</evidence>
<evidence type="ECO:0000256" key="4">
    <source>
        <dbReference type="ARBA" id="ARBA00022989"/>
    </source>
</evidence>
<dbReference type="Pfam" id="PF02653">
    <property type="entry name" value="BPD_transp_2"/>
    <property type="match status" value="1"/>
</dbReference>
<dbReference type="GO" id="GO:0022857">
    <property type="term" value="F:transmembrane transporter activity"/>
    <property type="evidence" value="ECO:0007669"/>
    <property type="project" value="InterPro"/>
</dbReference>
<feature type="transmembrane region" description="Helical" evidence="7">
    <location>
        <begin position="92"/>
        <end position="112"/>
    </location>
</feature>
<feature type="transmembrane region" description="Helical" evidence="7">
    <location>
        <begin position="67"/>
        <end position="85"/>
    </location>
</feature>
<feature type="transmembrane region" description="Helical" evidence="7">
    <location>
        <begin position="18"/>
        <end position="43"/>
    </location>
</feature>
<dbReference type="CDD" id="cd06580">
    <property type="entry name" value="TM_PBP1_transp_TpRbsC_like"/>
    <property type="match status" value="1"/>
</dbReference>
<feature type="transmembrane region" description="Helical" evidence="7">
    <location>
        <begin position="301"/>
        <end position="320"/>
    </location>
</feature>
<feature type="transmembrane region" description="Helical" evidence="7">
    <location>
        <begin position="249"/>
        <end position="272"/>
    </location>
</feature>
<evidence type="ECO:0000313" key="8">
    <source>
        <dbReference type="EMBL" id="ETW99395.1"/>
    </source>
</evidence>
<proteinExistence type="predicted"/>
<comment type="caution">
    <text evidence="8">The sequence shown here is derived from an EMBL/GenBank/DDBJ whole genome shotgun (WGS) entry which is preliminary data.</text>
</comment>
<keyword evidence="3 7" id="KW-0812">Transmembrane</keyword>
<sequence length="380" mass="40619">MNAWLAAHIERRPEPSGVVVVTISLLAISLAFVAVGLLVWGYGIAPSQFYAAMWQGHFSSLRGFAEIGRQTIPLLLTGLGLVIAFRAQFWNIGAEGQLLAGAAAAAGIALFTPVPGPLLIPAMFVAGTLAGALWGLLPTLLKVRLGVNEVITTLMMNYIAIYAIEWLIHGPWKGKSMMGFAYTDTFAEAAWLPLLPQTRLHWPTALLGLTMAVMLALLLYRMRLGYEIRVLGESPEAARYAGINPLRTTVAVMIISAGAAGLAGVGEVAGIHHRLLDPIQISLGYGYTAIIVAWLARGNPLAAILTAGLIGFIFASGDVAKVALRIPVQVVGVMNGLLLLFLISSERLLYYRIRWSAPASPAGRQGSNPATAYRDQVMPE</sequence>
<feature type="transmembrane region" description="Helical" evidence="7">
    <location>
        <begin position="118"/>
        <end position="137"/>
    </location>
</feature>
<feature type="region of interest" description="Disordered" evidence="6">
    <location>
        <begin position="359"/>
        <end position="380"/>
    </location>
</feature>
<evidence type="ECO:0000256" key="3">
    <source>
        <dbReference type="ARBA" id="ARBA00022692"/>
    </source>
</evidence>
<feature type="transmembrane region" description="Helical" evidence="7">
    <location>
        <begin position="149"/>
        <end position="168"/>
    </location>
</feature>
<evidence type="ECO:0000256" key="2">
    <source>
        <dbReference type="ARBA" id="ARBA00022475"/>
    </source>
</evidence>
<name>W4LNV8_ENTF1</name>
<evidence type="ECO:0000256" key="5">
    <source>
        <dbReference type="ARBA" id="ARBA00023136"/>
    </source>
</evidence>
<dbReference type="EMBL" id="AZHW01000451">
    <property type="protein sequence ID" value="ETW99395.1"/>
    <property type="molecule type" value="Genomic_DNA"/>
</dbReference>
<gene>
    <name evidence="8" type="ORF">ETSY1_15180</name>
</gene>
<evidence type="ECO:0000256" key="7">
    <source>
        <dbReference type="SAM" id="Phobius"/>
    </source>
</evidence>